<keyword evidence="4" id="KW-1185">Reference proteome</keyword>
<evidence type="ECO:0000313" key="3">
    <source>
        <dbReference type="EMBL" id="KAJ4333668.1"/>
    </source>
</evidence>
<accession>A0A9W9BXU4</accession>
<dbReference type="InterPro" id="IPR006680">
    <property type="entry name" value="Amidohydro-rel"/>
</dbReference>
<organism evidence="3 4">
    <name type="scientific">Didymella glomerata</name>
    <dbReference type="NCBI Taxonomy" id="749621"/>
    <lineage>
        <taxon>Eukaryota</taxon>
        <taxon>Fungi</taxon>
        <taxon>Dikarya</taxon>
        <taxon>Ascomycota</taxon>
        <taxon>Pezizomycotina</taxon>
        <taxon>Dothideomycetes</taxon>
        <taxon>Pleosporomycetidae</taxon>
        <taxon>Pleosporales</taxon>
        <taxon>Pleosporineae</taxon>
        <taxon>Didymellaceae</taxon>
        <taxon>Didymella</taxon>
    </lineage>
</organism>
<dbReference type="AlphaFoldDB" id="A0A9W9BXU4"/>
<dbReference type="SUPFAM" id="SSF51556">
    <property type="entry name" value="Metallo-dependent hydrolases"/>
    <property type="match status" value="1"/>
</dbReference>
<gene>
    <name evidence="3" type="primary">LRA2</name>
    <name evidence="3" type="ORF">N0V87_007424</name>
</gene>
<dbReference type="Proteomes" id="UP001140562">
    <property type="component" value="Unassembled WGS sequence"/>
</dbReference>
<evidence type="ECO:0000256" key="1">
    <source>
        <dbReference type="ARBA" id="ARBA00038310"/>
    </source>
</evidence>
<sequence length="375" mass="41499">MPPSRILDSHIHLWPSTATTSTDHGWMTDPSHLLVKRHGISDYQAVTASSPAGSVLSGFIYVETDRYLPSKAPDISSDASEEEAEERLRKWAKAPLQELEFLRRIVEDCPQEGDGFEKGEGEKMKGAVVWAPFNVSTSTFEVYLRVAEKVAGPRLWEKIVGFRYLLQGKAEGEAKSLVSNDDWIENISNLGRGRGGKGWAFDVGVDIHRDGTNPLGAVGEMILKVREREAQDGSRWQPVRFVLNHLCKHVLTTDFPTEPAKAWLDAVSKSGPDQNVFMKLSGAFNEFEEGTPSSTADIVKSLIPITSKVLDAFGDRVMFGSDWPVCNVGGPAGEKGNWGLWAESVESLLEEAHVAEEKREQIWWKAGSKAYSVQL</sequence>
<dbReference type="GO" id="GO:0050033">
    <property type="term" value="F:L-rhamnono-1,4-lactonase activity"/>
    <property type="evidence" value="ECO:0007669"/>
    <property type="project" value="UniProtKB-EC"/>
</dbReference>
<dbReference type="OrthoDB" id="2135488at2759"/>
<comment type="caution">
    <text evidence="3">The sequence shown here is derived from an EMBL/GenBank/DDBJ whole genome shotgun (WGS) entry which is preliminary data.</text>
</comment>
<proteinExistence type="inferred from homology"/>
<dbReference type="InterPro" id="IPR052350">
    <property type="entry name" value="Metallo-dep_Lactonases"/>
</dbReference>
<feature type="domain" description="Amidohydrolase-related" evidence="2">
    <location>
        <begin position="239"/>
        <end position="340"/>
    </location>
</feature>
<protein>
    <submittedName>
        <fullName evidence="3">L-rhamnono-gamma-lactonase</fullName>
        <ecNumber evidence="3">3.1.1.65</ecNumber>
    </submittedName>
</protein>
<name>A0A9W9BXU4_9PLEO</name>
<dbReference type="EC" id="3.1.1.65" evidence="3"/>
<dbReference type="InterPro" id="IPR032466">
    <property type="entry name" value="Metal_Hydrolase"/>
</dbReference>
<dbReference type="PANTHER" id="PTHR43569">
    <property type="entry name" value="AMIDOHYDROLASE"/>
    <property type="match status" value="1"/>
</dbReference>
<evidence type="ECO:0000259" key="2">
    <source>
        <dbReference type="Pfam" id="PF04909"/>
    </source>
</evidence>
<dbReference type="Gene3D" id="3.20.20.140">
    <property type="entry name" value="Metal-dependent hydrolases"/>
    <property type="match status" value="1"/>
</dbReference>
<evidence type="ECO:0000313" key="4">
    <source>
        <dbReference type="Proteomes" id="UP001140562"/>
    </source>
</evidence>
<dbReference type="PANTHER" id="PTHR43569:SF2">
    <property type="entry name" value="AMIDOHYDROLASE-RELATED DOMAIN-CONTAINING PROTEIN"/>
    <property type="match status" value="1"/>
</dbReference>
<dbReference type="Pfam" id="PF04909">
    <property type="entry name" value="Amidohydro_2"/>
    <property type="match status" value="1"/>
</dbReference>
<dbReference type="EMBL" id="JAPEUV010000090">
    <property type="protein sequence ID" value="KAJ4333668.1"/>
    <property type="molecule type" value="Genomic_DNA"/>
</dbReference>
<comment type="similarity">
    <text evidence="1">Belongs to the metallo-dependent hydrolases superfamily.</text>
</comment>
<reference evidence="3" key="1">
    <citation type="submission" date="2022-10" db="EMBL/GenBank/DDBJ databases">
        <title>Tapping the CABI collections for fungal endophytes: first genome assemblies for Collariella, Neodidymelliopsis, Ascochyta clinopodiicola, Didymella pomorum, Didymosphaeria variabile, Neocosmospora piperis and Neocucurbitaria cava.</title>
        <authorList>
            <person name="Hill R."/>
        </authorList>
    </citation>
    <scope>NUCLEOTIDE SEQUENCE</scope>
    <source>
        <strain evidence="3">IMI 360193</strain>
    </source>
</reference>
<keyword evidence="3" id="KW-0378">Hydrolase</keyword>